<organism evidence="14 15">
    <name type="scientific">Trichobilharzia regenti</name>
    <name type="common">Nasal bird schistosome</name>
    <dbReference type="NCBI Taxonomy" id="157069"/>
    <lineage>
        <taxon>Eukaryota</taxon>
        <taxon>Metazoa</taxon>
        <taxon>Spiralia</taxon>
        <taxon>Lophotrochozoa</taxon>
        <taxon>Platyhelminthes</taxon>
        <taxon>Trematoda</taxon>
        <taxon>Digenea</taxon>
        <taxon>Strigeidida</taxon>
        <taxon>Schistosomatoidea</taxon>
        <taxon>Schistosomatidae</taxon>
        <taxon>Trichobilharzia</taxon>
    </lineage>
</organism>
<dbReference type="GO" id="GO:0046872">
    <property type="term" value="F:metal ion binding"/>
    <property type="evidence" value="ECO:0007669"/>
    <property type="project" value="UniProtKB-KW"/>
</dbReference>
<evidence type="ECO:0000256" key="3">
    <source>
        <dbReference type="ARBA" id="ARBA00022448"/>
    </source>
</evidence>
<evidence type="ECO:0000259" key="13">
    <source>
        <dbReference type="PROSITE" id="PS50939"/>
    </source>
</evidence>
<dbReference type="Proteomes" id="UP000050795">
    <property type="component" value="Unassembled WGS sequence"/>
</dbReference>
<dbReference type="PANTHER" id="PTHR15422:SF45">
    <property type="entry name" value="CYTOCHROME B561 DOMAIN-CONTAINING PROTEIN"/>
    <property type="match status" value="1"/>
</dbReference>
<evidence type="ECO:0000313" key="15">
    <source>
        <dbReference type="WBParaSite" id="TREG1_11520.1"/>
    </source>
</evidence>
<evidence type="ECO:0000256" key="9">
    <source>
        <dbReference type="ARBA" id="ARBA00023004"/>
    </source>
</evidence>
<feature type="transmembrane region" description="Helical" evidence="12">
    <location>
        <begin position="30"/>
        <end position="50"/>
    </location>
</feature>
<dbReference type="CDD" id="cd08761">
    <property type="entry name" value="Cyt_b561_CYB561D2_like"/>
    <property type="match status" value="1"/>
</dbReference>
<evidence type="ECO:0000256" key="11">
    <source>
        <dbReference type="ARBA" id="ARBA00024225"/>
    </source>
</evidence>
<feature type="transmembrane region" description="Helical" evidence="12">
    <location>
        <begin position="71"/>
        <end position="90"/>
    </location>
</feature>
<proteinExistence type="predicted"/>
<dbReference type="PANTHER" id="PTHR15422">
    <property type="entry name" value="OS05G0565100 PROTEIN"/>
    <property type="match status" value="1"/>
</dbReference>
<evidence type="ECO:0000256" key="1">
    <source>
        <dbReference type="ARBA" id="ARBA00001970"/>
    </source>
</evidence>
<evidence type="ECO:0000256" key="2">
    <source>
        <dbReference type="ARBA" id="ARBA00004141"/>
    </source>
</evidence>
<dbReference type="InterPro" id="IPR045150">
    <property type="entry name" value="CYB561D1/2"/>
</dbReference>
<keyword evidence="4" id="KW-0349">Heme</keyword>
<dbReference type="GO" id="GO:0016020">
    <property type="term" value="C:membrane"/>
    <property type="evidence" value="ECO:0007669"/>
    <property type="project" value="UniProtKB-SubCell"/>
</dbReference>
<sequence length="220" mass="25048">MLIIRGLVLTLSFLLFSAIVFFCLPARNVFLWHPILMCSGFLLAMLNGIHTLSRDSFAFLTSKSERIKAHWIFESLAALLLFLGFIAIYANKVLNGKPHFTTWHGLLGLFTVIYCISQLLFGFVFHWNYNLWRSVLTYSTARFLHAVSGTVLYCSVSLTFILGFYTNWFQSNITLLFGSNSTTVLYSCLLIVCLGAFSVFLQIVVKYNNFIQLKLSTSRT</sequence>
<feature type="transmembrane region" description="Helical" evidence="12">
    <location>
        <begin position="102"/>
        <end position="123"/>
    </location>
</feature>
<keyword evidence="5 12" id="KW-0812">Transmembrane</keyword>
<evidence type="ECO:0000256" key="4">
    <source>
        <dbReference type="ARBA" id="ARBA00022617"/>
    </source>
</evidence>
<evidence type="ECO:0000256" key="12">
    <source>
        <dbReference type="SAM" id="Phobius"/>
    </source>
</evidence>
<dbReference type="Gene3D" id="1.20.120.1770">
    <property type="match status" value="1"/>
</dbReference>
<accession>A0AA85IRD6</accession>
<comment type="subcellular location">
    <subcellularLocation>
        <location evidence="2">Membrane</location>
        <topology evidence="2">Multi-pass membrane protein</topology>
    </subcellularLocation>
</comment>
<dbReference type="GO" id="GO:0140571">
    <property type="term" value="F:transmembrane ascorbate ferrireductase activity"/>
    <property type="evidence" value="ECO:0007669"/>
    <property type="project" value="UniProtKB-EC"/>
</dbReference>
<dbReference type="EC" id="7.2.1.3" evidence="11"/>
<dbReference type="InterPro" id="IPR006593">
    <property type="entry name" value="Cyt_b561/ferric_Rdtase_TM"/>
</dbReference>
<keyword evidence="6" id="KW-0479">Metal-binding</keyword>
<dbReference type="WBParaSite" id="TREG1_11520.1">
    <property type="protein sequence ID" value="TREG1_11520.1"/>
    <property type="gene ID" value="TREG1_11520"/>
</dbReference>
<keyword evidence="14" id="KW-1185">Reference proteome</keyword>
<dbReference type="AlphaFoldDB" id="A0AA85IRD6"/>
<feature type="transmembrane region" description="Helical" evidence="12">
    <location>
        <begin position="184"/>
        <end position="205"/>
    </location>
</feature>
<protein>
    <recommendedName>
        <fullName evidence="11">ascorbate ferrireductase (transmembrane)</fullName>
        <ecNumber evidence="11">7.2.1.3</ecNumber>
    </recommendedName>
</protein>
<keyword evidence="7" id="KW-0249">Electron transport</keyword>
<evidence type="ECO:0000256" key="10">
    <source>
        <dbReference type="ARBA" id="ARBA00023136"/>
    </source>
</evidence>
<evidence type="ECO:0000256" key="6">
    <source>
        <dbReference type="ARBA" id="ARBA00022723"/>
    </source>
</evidence>
<name>A0AA85IRD6_TRIRE</name>
<evidence type="ECO:0000256" key="8">
    <source>
        <dbReference type="ARBA" id="ARBA00022989"/>
    </source>
</evidence>
<keyword evidence="3" id="KW-0813">Transport</keyword>
<feature type="transmembrane region" description="Helical" evidence="12">
    <location>
        <begin position="143"/>
        <end position="164"/>
    </location>
</feature>
<comment type="cofactor">
    <cofactor evidence="1">
        <name>heme b</name>
        <dbReference type="ChEBI" id="CHEBI:60344"/>
    </cofactor>
</comment>
<dbReference type="Pfam" id="PF03188">
    <property type="entry name" value="Cytochrom_B561"/>
    <property type="match status" value="1"/>
</dbReference>
<keyword evidence="10 12" id="KW-0472">Membrane</keyword>
<keyword evidence="8 12" id="KW-1133">Transmembrane helix</keyword>
<reference evidence="15" key="2">
    <citation type="submission" date="2023-11" db="UniProtKB">
        <authorList>
            <consortium name="WormBaseParasite"/>
        </authorList>
    </citation>
    <scope>IDENTIFICATION</scope>
</reference>
<dbReference type="GO" id="GO:0140575">
    <property type="term" value="F:transmembrane monodehydroascorbate reductase activity"/>
    <property type="evidence" value="ECO:0007669"/>
    <property type="project" value="InterPro"/>
</dbReference>
<dbReference type="SMART" id="SM00665">
    <property type="entry name" value="B561"/>
    <property type="match status" value="1"/>
</dbReference>
<feature type="transmembrane region" description="Helical" evidence="12">
    <location>
        <begin position="7"/>
        <end position="24"/>
    </location>
</feature>
<evidence type="ECO:0000256" key="7">
    <source>
        <dbReference type="ARBA" id="ARBA00022982"/>
    </source>
</evidence>
<reference evidence="14" key="1">
    <citation type="submission" date="2022-06" db="EMBL/GenBank/DDBJ databases">
        <authorList>
            <person name="Berger JAMES D."/>
            <person name="Berger JAMES D."/>
        </authorList>
    </citation>
    <scope>NUCLEOTIDE SEQUENCE [LARGE SCALE GENOMIC DNA]</scope>
</reference>
<evidence type="ECO:0000256" key="5">
    <source>
        <dbReference type="ARBA" id="ARBA00022692"/>
    </source>
</evidence>
<feature type="domain" description="Cytochrome b561" evidence="13">
    <location>
        <begin position="1"/>
        <end position="203"/>
    </location>
</feature>
<evidence type="ECO:0000313" key="14">
    <source>
        <dbReference type="Proteomes" id="UP000050795"/>
    </source>
</evidence>
<keyword evidence="9" id="KW-0408">Iron</keyword>
<dbReference type="PROSITE" id="PS50939">
    <property type="entry name" value="CYTOCHROME_B561"/>
    <property type="match status" value="1"/>
</dbReference>